<comment type="caution">
    <text evidence="1">The sequence shown here is derived from an EMBL/GenBank/DDBJ whole genome shotgun (WGS) entry which is preliminary data.</text>
</comment>
<proteinExistence type="predicted"/>
<dbReference type="RefSeq" id="WP_323576161.1">
    <property type="nucleotide sequence ID" value="NZ_JAYGJQ010000001.1"/>
</dbReference>
<accession>A0ABU5VV14</accession>
<reference evidence="1 2" key="1">
    <citation type="submission" date="2023-11" db="EMBL/GenBank/DDBJ databases">
        <title>A Novel Polar Bacteriovorax (B. antarcticus) Isolated from the Biocrust in Antarctica.</title>
        <authorList>
            <person name="Mun W."/>
            <person name="Choi S.Y."/>
            <person name="Mitchell R.J."/>
        </authorList>
    </citation>
    <scope>NUCLEOTIDE SEQUENCE [LARGE SCALE GENOMIC DNA]</scope>
    <source>
        <strain evidence="1 2">PP10</strain>
    </source>
</reference>
<keyword evidence="2" id="KW-1185">Reference proteome</keyword>
<dbReference type="EMBL" id="JAYGJQ010000001">
    <property type="protein sequence ID" value="MEA9356462.1"/>
    <property type="molecule type" value="Genomic_DNA"/>
</dbReference>
<dbReference type="Proteomes" id="UP001302274">
    <property type="component" value="Unassembled WGS sequence"/>
</dbReference>
<gene>
    <name evidence="1" type="ORF">SHI21_09620</name>
</gene>
<protein>
    <submittedName>
        <fullName evidence="1">Uncharacterized protein</fullName>
    </submittedName>
</protein>
<evidence type="ECO:0000313" key="2">
    <source>
        <dbReference type="Proteomes" id="UP001302274"/>
    </source>
</evidence>
<evidence type="ECO:0000313" key="1">
    <source>
        <dbReference type="EMBL" id="MEA9356462.1"/>
    </source>
</evidence>
<name>A0ABU5VV14_9BACT</name>
<sequence>MKTTLIALLLLVSPKGFSKTIDYKCDFVWKTLSENASFKEVLVKDKFTQKITEGMNAIVTVSEKTKMLSVKEIYKDNEKNFVEYSFSCEQTLNCSGLRISVVDGKKETQKIESVSTSTYGLGKIDSRELFQYKNIVSGFSFDYIVYKNEASEPMGLKVSCRSQK</sequence>
<organism evidence="1 2">
    <name type="scientific">Bacteriovorax antarcticus</name>
    <dbReference type="NCBI Taxonomy" id="3088717"/>
    <lineage>
        <taxon>Bacteria</taxon>
        <taxon>Pseudomonadati</taxon>
        <taxon>Bdellovibrionota</taxon>
        <taxon>Bacteriovoracia</taxon>
        <taxon>Bacteriovoracales</taxon>
        <taxon>Bacteriovoracaceae</taxon>
        <taxon>Bacteriovorax</taxon>
    </lineage>
</organism>